<dbReference type="InterPro" id="IPR003593">
    <property type="entry name" value="AAA+_ATPase"/>
</dbReference>
<dbReference type="GO" id="GO:0005524">
    <property type="term" value="F:ATP binding"/>
    <property type="evidence" value="ECO:0007669"/>
    <property type="project" value="UniProtKB-KW"/>
</dbReference>
<dbReference type="STRING" id="1415166.NONO_c15390"/>
<keyword evidence="2" id="KW-0067">ATP-binding</keyword>
<dbReference type="Pfam" id="PF00196">
    <property type="entry name" value="GerE"/>
    <property type="match status" value="1"/>
</dbReference>
<dbReference type="PRINTS" id="PR00038">
    <property type="entry name" value="HTHLUXR"/>
</dbReference>
<reference evidence="4 5" key="1">
    <citation type="journal article" date="2014" name="Appl. Environ. Microbiol.">
        <title>Insights into the Microbial Degradation of Rubber and Gutta-Percha by Analysis of the Complete Genome of Nocardia nova SH22a.</title>
        <authorList>
            <person name="Luo Q."/>
            <person name="Hiessl S."/>
            <person name="Poehlein A."/>
            <person name="Daniel R."/>
            <person name="Steinbuchel A."/>
        </authorList>
    </citation>
    <scope>NUCLEOTIDE SEQUENCE [LARGE SCALE GENOMIC DNA]</scope>
    <source>
        <strain evidence="4">SH22a</strain>
    </source>
</reference>
<dbReference type="HOGENOM" id="CLU_006850_1_2_11"/>
<accession>W5TAI1</accession>
<name>W5TAI1_9NOCA</name>
<dbReference type="EMBL" id="CP006850">
    <property type="protein sequence ID" value="AHH16340.1"/>
    <property type="molecule type" value="Genomic_DNA"/>
</dbReference>
<evidence type="ECO:0000313" key="4">
    <source>
        <dbReference type="EMBL" id="AHH16340.1"/>
    </source>
</evidence>
<dbReference type="GO" id="GO:0004016">
    <property type="term" value="F:adenylate cyclase activity"/>
    <property type="evidence" value="ECO:0007669"/>
    <property type="project" value="TreeGrafter"/>
</dbReference>
<evidence type="ECO:0000313" key="5">
    <source>
        <dbReference type="Proteomes" id="UP000019150"/>
    </source>
</evidence>
<dbReference type="PROSITE" id="PS50043">
    <property type="entry name" value="HTH_LUXR_2"/>
    <property type="match status" value="1"/>
</dbReference>
<dbReference type="InterPro" id="IPR036388">
    <property type="entry name" value="WH-like_DNA-bd_sf"/>
</dbReference>
<dbReference type="Gene3D" id="3.40.50.300">
    <property type="entry name" value="P-loop containing nucleotide triphosphate hydrolases"/>
    <property type="match status" value="1"/>
</dbReference>
<feature type="domain" description="HTH luxR-type" evidence="3">
    <location>
        <begin position="889"/>
        <end position="954"/>
    </location>
</feature>
<dbReference type="InterPro" id="IPR000792">
    <property type="entry name" value="Tscrpt_reg_LuxR_C"/>
</dbReference>
<dbReference type="GO" id="GO:0006355">
    <property type="term" value="P:regulation of DNA-templated transcription"/>
    <property type="evidence" value="ECO:0007669"/>
    <property type="project" value="InterPro"/>
</dbReference>
<protein>
    <submittedName>
        <fullName evidence="4">Putative ATP-dependent transcriptional regulator</fullName>
    </submittedName>
</protein>
<dbReference type="Proteomes" id="UP000019150">
    <property type="component" value="Chromosome"/>
</dbReference>
<dbReference type="GO" id="GO:0003677">
    <property type="term" value="F:DNA binding"/>
    <property type="evidence" value="ECO:0007669"/>
    <property type="project" value="InterPro"/>
</dbReference>
<dbReference type="AlphaFoldDB" id="W5TAI1"/>
<dbReference type="InterPro" id="IPR016032">
    <property type="entry name" value="Sig_transdc_resp-reg_C-effctor"/>
</dbReference>
<keyword evidence="5" id="KW-1185">Reference proteome</keyword>
<dbReference type="eggNOG" id="COG2909">
    <property type="taxonomic scope" value="Bacteria"/>
</dbReference>
<evidence type="ECO:0000259" key="3">
    <source>
        <dbReference type="PROSITE" id="PS50043"/>
    </source>
</evidence>
<dbReference type="SUPFAM" id="SSF46894">
    <property type="entry name" value="C-terminal effector domain of the bipartite response regulators"/>
    <property type="match status" value="1"/>
</dbReference>
<keyword evidence="1" id="KW-0547">Nucleotide-binding</keyword>
<evidence type="ECO:0000256" key="2">
    <source>
        <dbReference type="ARBA" id="ARBA00022840"/>
    </source>
</evidence>
<dbReference type="Gene3D" id="1.25.40.10">
    <property type="entry name" value="Tetratricopeptide repeat domain"/>
    <property type="match status" value="1"/>
</dbReference>
<dbReference type="PROSITE" id="PS00622">
    <property type="entry name" value="HTH_LUXR_1"/>
    <property type="match status" value="1"/>
</dbReference>
<dbReference type="CDD" id="cd06170">
    <property type="entry name" value="LuxR_C_like"/>
    <property type="match status" value="1"/>
</dbReference>
<dbReference type="Pfam" id="PF13191">
    <property type="entry name" value="AAA_16"/>
    <property type="match status" value="1"/>
</dbReference>
<dbReference type="SUPFAM" id="SSF52540">
    <property type="entry name" value="P-loop containing nucleoside triphosphate hydrolases"/>
    <property type="match status" value="1"/>
</dbReference>
<dbReference type="SMART" id="SM00421">
    <property type="entry name" value="HTH_LUXR"/>
    <property type="match status" value="1"/>
</dbReference>
<dbReference type="PATRIC" id="fig|1415166.3.peg.1564"/>
<dbReference type="PANTHER" id="PTHR16305:SF35">
    <property type="entry name" value="TRANSCRIPTIONAL ACTIVATOR DOMAIN"/>
    <property type="match status" value="1"/>
</dbReference>
<dbReference type="InterPro" id="IPR027417">
    <property type="entry name" value="P-loop_NTPase"/>
</dbReference>
<gene>
    <name evidence="4" type="ORF">NONO_c15390</name>
</gene>
<dbReference type="InterPro" id="IPR011990">
    <property type="entry name" value="TPR-like_helical_dom_sf"/>
</dbReference>
<dbReference type="SMART" id="SM00382">
    <property type="entry name" value="AAA"/>
    <property type="match status" value="1"/>
</dbReference>
<dbReference type="Gene3D" id="1.10.10.10">
    <property type="entry name" value="Winged helix-like DNA-binding domain superfamily/Winged helix DNA-binding domain"/>
    <property type="match status" value="1"/>
</dbReference>
<organism evidence="4 5">
    <name type="scientific">Nocardia nova SH22a</name>
    <dbReference type="NCBI Taxonomy" id="1415166"/>
    <lineage>
        <taxon>Bacteria</taxon>
        <taxon>Bacillati</taxon>
        <taxon>Actinomycetota</taxon>
        <taxon>Actinomycetes</taxon>
        <taxon>Mycobacteriales</taxon>
        <taxon>Nocardiaceae</taxon>
        <taxon>Nocardia</taxon>
    </lineage>
</organism>
<proteinExistence type="predicted"/>
<dbReference type="InterPro" id="IPR041664">
    <property type="entry name" value="AAA_16"/>
</dbReference>
<evidence type="ECO:0000256" key="1">
    <source>
        <dbReference type="ARBA" id="ARBA00022741"/>
    </source>
</evidence>
<dbReference type="GO" id="GO:0005737">
    <property type="term" value="C:cytoplasm"/>
    <property type="evidence" value="ECO:0007669"/>
    <property type="project" value="TreeGrafter"/>
</dbReference>
<sequence length="978" mass="106175">MPRGRTTRFLDPRCVVAKERDEGAPLFVERRSQLVTLERIHHQCIAGKGGISLIAGPVGSGKTELLEIFAEQLSAAGTTILEAVGSPRECDQAFGILQQLFAGLRDRADYTRVRQLLSDSASRLTGPDGERDAQVLRNHANQELWAMVRRLSAQAPVAIIVDDLHYADLASLQSLLYFSGRLRSARVMIVGTRTDLPSFAGDQRAVLVTELLRRPRFHLLRTGPLTVDGVRETLAERIGVPVGPGLAESWHRLTGGSPFLLRALTEDNGSAGLTLAQRLSEPVAGVEFAKAALACAHRGCRRFLEAARCLAVLAESGSFALLPRLIGEDEATAAAIVQALTESGILDGQRYRHPAARTAVLGELGSAERAEMHRRVADLLYDDDRRPDRIAVHLVAAADVREPWAFEILVTAAREALRRDDPDFAAKCLRTAEPAAVTAKEQVALAILRIHVESHSNPDNITESVATVLEAVRAGRVPVDQMVGLLNPLLWQGRAGAATTILERIEQSDAALDDRSSADLTSIRTWMRSTHPGLLAGAGCLGEPSGGARVRIIANRSVRGPGLLADVLEIGPTEHTVPTAEWLLQTTRLSGPSLPSIVSALLALIHADRVDLAERWCDSLVRESAAQDAETWQALLTGTRAEIAIRRGDMVAARRHGLAALELIPRQAWGVALGTVISRVLIAATALGDWQTAGDCLIQLPDAVFDTRYGVQFLYARGRRLLAGDRLRAALDDLSTCGRLMGEWGIDQPTFLPWRADAVAVLLRLGRERQAAELAAEQLGRTNARQPRAYGIALRTVAAAERDDGARRDVLLRAIESLENSPDRMELAYALADLGDVQVRLGEPRRARQTAQRATRLAEELSLEPLLHRLDIGRRPIESVLSVRAAGPEDGDSDVLSAAERRVVMLAAGGRTNREIAAELYITVSTVEQHLTRVYRKLRVKGRGDLAAYLHGGFTPRGVEVELRPRTGGQDLGRRGAA</sequence>
<dbReference type="KEGG" id="nno:NONO_c15390"/>
<dbReference type="PANTHER" id="PTHR16305">
    <property type="entry name" value="TESTICULAR SOLUBLE ADENYLYL CYCLASE"/>
    <property type="match status" value="1"/>
</dbReference>